<dbReference type="RefSeq" id="WP_284218610.1">
    <property type="nucleotide sequence ID" value="NZ_BSOT01000009.1"/>
</dbReference>
<dbReference type="EMBL" id="BSOT01000009">
    <property type="protein sequence ID" value="GLR72218.1"/>
    <property type="molecule type" value="Genomic_DNA"/>
</dbReference>
<dbReference type="PANTHER" id="PTHR35006">
    <property type="entry name" value="GLYOXALASE FAMILY PROTEIN (AFU_ORTHOLOGUE AFUA_5G14830)"/>
    <property type="match status" value="1"/>
</dbReference>
<dbReference type="CDD" id="cd07262">
    <property type="entry name" value="VOC_like"/>
    <property type="match status" value="1"/>
</dbReference>
<dbReference type="InterPro" id="IPR037523">
    <property type="entry name" value="VOC_core"/>
</dbReference>
<dbReference type="Proteomes" id="UP001156601">
    <property type="component" value="Unassembled WGS sequence"/>
</dbReference>
<dbReference type="PROSITE" id="PS51819">
    <property type="entry name" value="VOC"/>
    <property type="match status" value="1"/>
</dbReference>
<reference evidence="2" key="2">
    <citation type="submission" date="2023-01" db="EMBL/GenBank/DDBJ databases">
        <title>Draft genome sequence of Agaribacter marinus strain NBRC 110023.</title>
        <authorList>
            <person name="Sun Q."/>
            <person name="Mori K."/>
        </authorList>
    </citation>
    <scope>NUCLEOTIDE SEQUENCE</scope>
    <source>
        <strain evidence="2">NBRC 110023</strain>
    </source>
</reference>
<dbReference type="Gene3D" id="3.10.180.10">
    <property type="entry name" value="2,3-Dihydroxybiphenyl 1,2-Dioxygenase, domain 1"/>
    <property type="match status" value="1"/>
</dbReference>
<dbReference type="InterPro" id="IPR029068">
    <property type="entry name" value="Glyas_Bleomycin-R_OHBP_Dase"/>
</dbReference>
<feature type="domain" description="VOC" evidence="1">
    <location>
        <begin position="1"/>
        <end position="127"/>
    </location>
</feature>
<evidence type="ECO:0000313" key="3">
    <source>
        <dbReference type="Proteomes" id="UP001156601"/>
    </source>
</evidence>
<gene>
    <name evidence="2" type="ORF">GCM10007852_31260</name>
</gene>
<organism evidence="2 3">
    <name type="scientific">Agaribacter marinus</name>
    <dbReference type="NCBI Taxonomy" id="1431249"/>
    <lineage>
        <taxon>Bacteria</taxon>
        <taxon>Pseudomonadati</taxon>
        <taxon>Pseudomonadota</taxon>
        <taxon>Gammaproteobacteria</taxon>
        <taxon>Alteromonadales</taxon>
        <taxon>Alteromonadaceae</taxon>
        <taxon>Agaribacter</taxon>
    </lineage>
</organism>
<keyword evidence="3" id="KW-1185">Reference proteome</keyword>
<accession>A0AA37T586</accession>
<dbReference type="Pfam" id="PF00903">
    <property type="entry name" value="Glyoxalase"/>
    <property type="match status" value="1"/>
</dbReference>
<dbReference type="PANTHER" id="PTHR35006:SF1">
    <property type="entry name" value="BLL2941 PROTEIN"/>
    <property type="match status" value="1"/>
</dbReference>
<proteinExistence type="predicted"/>
<evidence type="ECO:0000259" key="1">
    <source>
        <dbReference type="PROSITE" id="PS51819"/>
    </source>
</evidence>
<reference evidence="2" key="1">
    <citation type="journal article" date="2014" name="Int. J. Syst. Evol. Microbiol.">
        <title>Complete genome sequence of Corynebacterium casei LMG S-19264T (=DSM 44701T), isolated from a smear-ripened cheese.</title>
        <authorList>
            <consortium name="US DOE Joint Genome Institute (JGI-PGF)"/>
            <person name="Walter F."/>
            <person name="Albersmeier A."/>
            <person name="Kalinowski J."/>
            <person name="Ruckert C."/>
        </authorList>
    </citation>
    <scope>NUCLEOTIDE SEQUENCE</scope>
    <source>
        <strain evidence="2">NBRC 110023</strain>
    </source>
</reference>
<name>A0AA37T586_9ALTE</name>
<evidence type="ECO:0000313" key="2">
    <source>
        <dbReference type="EMBL" id="GLR72218.1"/>
    </source>
</evidence>
<comment type="caution">
    <text evidence="2">The sequence shown here is derived from an EMBL/GenBank/DDBJ whole genome shotgun (WGS) entry which is preliminary data.</text>
</comment>
<dbReference type="InterPro" id="IPR004360">
    <property type="entry name" value="Glyas_Fos-R_dOase_dom"/>
</dbReference>
<dbReference type="AlphaFoldDB" id="A0AA37T586"/>
<dbReference type="SUPFAM" id="SSF54593">
    <property type="entry name" value="Glyoxalase/Bleomycin resistance protein/Dihydroxybiphenyl dioxygenase"/>
    <property type="match status" value="1"/>
</dbReference>
<sequence>MISHVTIGVKDFTNALKFYSEIMSNLGFKQRFCDYQRPWAGWQSNENARPLFIITVPVNGDLQSAGNGQMIALLAKDPAMVDSTYKIAVRNGGQCAGKPGLRPEYHEGYYGAYFKDLDSNKICIVNHNACA</sequence>
<protein>
    <recommendedName>
        <fullName evidence="1">VOC domain-containing protein</fullName>
    </recommendedName>
</protein>